<feature type="transmembrane region" description="Helical" evidence="2">
    <location>
        <begin position="47"/>
        <end position="66"/>
    </location>
</feature>
<dbReference type="RefSeq" id="WP_043414305.1">
    <property type="nucleotide sequence ID" value="NZ_JPMI01000423.1"/>
</dbReference>
<gene>
    <name evidence="3" type="ORF">Q664_51680</name>
</gene>
<feature type="transmembrane region" description="Helical" evidence="2">
    <location>
        <begin position="72"/>
        <end position="92"/>
    </location>
</feature>
<reference evidence="3 4" key="1">
    <citation type="submission" date="2014-07" db="EMBL/GenBank/DDBJ databases">
        <title>Draft Genome Sequence of Gephyronic Acid Producer, Cystobacter violaceus Strain Cb vi76.</title>
        <authorList>
            <person name="Stevens D.C."/>
            <person name="Young J."/>
            <person name="Carmichael R."/>
            <person name="Tan J."/>
            <person name="Taylor R.E."/>
        </authorList>
    </citation>
    <scope>NUCLEOTIDE SEQUENCE [LARGE SCALE GENOMIC DNA]</scope>
    <source>
        <strain evidence="3 4">Cb vi76</strain>
    </source>
</reference>
<comment type="caution">
    <text evidence="3">The sequence shown here is derived from an EMBL/GenBank/DDBJ whole genome shotgun (WGS) entry which is preliminary data.</text>
</comment>
<sequence length="316" mass="35072">MAVDVTQFSNEPIYRATVPCPQIIEDLQQLKEIDALKEKQQARATKVGTLMLAAGVLCLFVGFMMMDGEGAGMPLAWAGTALAIVGIGAFIVRANHQRLNLENRRYELASRLVGLLQADIAPGEPVTLELDLRPETHPDKYQNESRTPSGWNVKHYLDPWLSLQARLLDGTHVRLEMTERVQLRKRTKHTGRKTKFQSKQKSDALLRVRLRVKPERYQHLDRLGAQAEGAVQLLKGTQLKGLTVEADRVDMTLHLASPWAASNEPPPGPESNPGNRSPGPRPLNGQRVVAMALLSLYQILNLSRALDKKAVHARAG</sequence>
<evidence type="ECO:0000256" key="1">
    <source>
        <dbReference type="SAM" id="MobiDB-lite"/>
    </source>
</evidence>
<keyword evidence="2" id="KW-0812">Transmembrane</keyword>
<proteinExistence type="predicted"/>
<organism evidence="3 4">
    <name type="scientific">Archangium violaceum Cb vi76</name>
    <dbReference type="NCBI Taxonomy" id="1406225"/>
    <lineage>
        <taxon>Bacteria</taxon>
        <taxon>Pseudomonadati</taxon>
        <taxon>Myxococcota</taxon>
        <taxon>Myxococcia</taxon>
        <taxon>Myxococcales</taxon>
        <taxon>Cystobacterineae</taxon>
        <taxon>Archangiaceae</taxon>
        <taxon>Archangium</taxon>
    </lineage>
</organism>
<dbReference type="EMBL" id="JPMI01000423">
    <property type="protein sequence ID" value="KFA86855.1"/>
    <property type="molecule type" value="Genomic_DNA"/>
</dbReference>
<keyword evidence="2" id="KW-0472">Membrane</keyword>
<dbReference type="AlphaFoldDB" id="A0A084SEH0"/>
<keyword evidence="2" id="KW-1133">Transmembrane helix</keyword>
<protein>
    <submittedName>
        <fullName evidence="3">Uncharacterized protein</fullName>
    </submittedName>
</protein>
<name>A0A084SEH0_9BACT</name>
<evidence type="ECO:0000313" key="3">
    <source>
        <dbReference type="EMBL" id="KFA86855.1"/>
    </source>
</evidence>
<evidence type="ECO:0000256" key="2">
    <source>
        <dbReference type="SAM" id="Phobius"/>
    </source>
</evidence>
<evidence type="ECO:0000313" key="4">
    <source>
        <dbReference type="Proteomes" id="UP000028547"/>
    </source>
</evidence>
<accession>A0A084SEH0</accession>
<dbReference type="Proteomes" id="UP000028547">
    <property type="component" value="Unassembled WGS sequence"/>
</dbReference>
<feature type="region of interest" description="Disordered" evidence="1">
    <location>
        <begin position="258"/>
        <end position="284"/>
    </location>
</feature>